<organism evidence="1 2">
    <name type="scientific">Candidatus Scatenecus faecavium</name>
    <dbReference type="NCBI Taxonomy" id="2840915"/>
    <lineage>
        <taxon>Bacteria</taxon>
        <taxon>Candidatus Scatenecus</taxon>
    </lineage>
</organism>
<protein>
    <submittedName>
        <fullName evidence="1">Uncharacterized protein</fullName>
    </submittedName>
</protein>
<sequence length="56" mass="6429">MRRKKASMLALKNMSLAPVDGVKIDEDLTFSMEIPLQMLFDQFTTFISKTDFKDIA</sequence>
<proteinExistence type="predicted"/>
<reference evidence="1" key="2">
    <citation type="journal article" date="2021" name="PeerJ">
        <title>Extensive microbial diversity within the chicken gut microbiome revealed by metagenomics and culture.</title>
        <authorList>
            <person name="Gilroy R."/>
            <person name="Ravi A."/>
            <person name="Getino M."/>
            <person name="Pursley I."/>
            <person name="Horton D.L."/>
            <person name="Alikhan N.F."/>
            <person name="Baker D."/>
            <person name="Gharbi K."/>
            <person name="Hall N."/>
            <person name="Watson M."/>
            <person name="Adriaenssens E.M."/>
            <person name="Foster-Nyarko E."/>
            <person name="Jarju S."/>
            <person name="Secka A."/>
            <person name="Antonio M."/>
            <person name="Oren A."/>
            <person name="Chaudhuri R.R."/>
            <person name="La Ragione R."/>
            <person name="Hildebrand F."/>
            <person name="Pallen M.J."/>
        </authorList>
    </citation>
    <scope>NUCLEOTIDE SEQUENCE</scope>
    <source>
        <strain evidence="1">CHK152-2994</strain>
    </source>
</reference>
<dbReference type="AlphaFoldDB" id="A0A9D1FW38"/>
<evidence type="ECO:0000313" key="1">
    <source>
        <dbReference type="EMBL" id="HIS83237.1"/>
    </source>
</evidence>
<comment type="caution">
    <text evidence="1">The sequence shown here is derived from an EMBL/GenBank/DDBJ whole genome shotgun (WGS) entry which is preliminary data.</text>
</comment>
<reference evidence="1" key="1">
    <citation type="submission" date="2020-10" db="EMBL/GenBank/DDBJ databases">
        <authorList>
            <person name="Gilroy R."/>
        </authorList>
    </citation>
    <scope>NUCLEOTIDE SEQUENCE</scope>
    <source>
        <strain evidence="1">CHK152-2994</strain>
    </source>
</reference>
<dbReference type="EMBL" id="DVJO01000142">
    <property type="protein sequence ID" value="HIS83237.1"/>
    <property type="molecule type" value="Genomic_DNA"/>
</dbReference>
<name>A0A9D1FW38_9BACT</name>
<evidence type="ECO:0000313" key="2">
    <source>
        <dbReference type="Proteomes" id="UP000824139"/>
    </source>
</evidence>
<accession>A0A9D1FW38</accession>
<dbReference type="Proteomes" id="UP000824139">
    <property type="component" value="Unassembled WGS sequence"/>
</dbReference>
<gene>
    <name evidence="1" type="ORF">IAD41_06510</name>
</gene>